<dbReference type="EMBL" id="VZOL01000477">
    <property type="protein sequence ID" value="KAB0656460.1"/>
    <property type="molecule type" value="Genomic_DNA"/>
</dbReference>
<evidence type="ECO:0000256" key="2">
    <source>
        <dbReference type="ARBA" id="ARBA00023027"/>
    </source>
</evidence>
<gene>
    <name evidence="4" type="ORF">F7R13_24855</name>
</gene>
<dbReference type="Gene3D" id="3.50.50.60">
    <property type="entry name" value="FAD/NAD(P)-binding domain"/>
    <property type="match status" value="1"/>
</dbReference>
<dbReference type="InterPro" id="IPR007867">
    <property type="entry name" value="GMC_OxRtase_C"/>
</dbReference>
<organism evidence="4 5">
    <name type="scientific">Burkholderia territorii</name>
    <dbReference type="NCBI Taxonomy" id="1503055"/>
    <lineage>
        <taxon>Bacteria</taxon>
        <taxon>Pseudomonadati</taxon>
        <taxon>Pseudomonadota</taxon>
        <taxon>Betaproteobacteria</taxon>
        <taxon>Burkholderiales</taxon>
        <taxon>Burkholderiaceae</taxon>
        <taxon>Burkholderia</taxon>
        <taxon>Burkholderia cepacia complex</taxon>
    </lineage>
</organism>
<dbReference type="GO" id="GO:0016614">
    <property type="term" value="F:oxidoreductase activity, acting on CH-OH group of donors"/>
    <property type="evidence" value="ECO:0007669"/>
    <property type="project" value="InterPro"/>
</dbReference>
<dbReference type="Proteomes" id="UP000473571">
    <property type="component" value="Unassembled WGS sequence"/>
</dbReference>
<dbReference type="RefSeq" id="WP_151006354.1">
    <property type="nucleotide sequence ID" value="NZ_VZOL01000477.1"/>
</dbReference>
<dbReference type="GO" id="GO:0050660">
    <property type="term" value="F:flavin adenine dinucleotide binding"/>
    <property type="evidence" value="ECO:0007669"/>
    <property type="project" value="InterPro"/>
</dbReference>
<evidence type="ECO:0000313" key="5">
    <source>
        <dbReference type="Proteomes" id="UP000473571"/>
    </source>
</evidence>
<comment type="similarity">
    <text evidence="1">Belongs to the GMC oxidoreductase family.</text>
</comment>
<evidence type="ECO:0000313" key="4">
    <source>
        <dbReference type="EMBL" id="KAB0656460.1"/>
    </source>
</evidence>
<evidence type="ECO:0000256" key="1">
    <source>
        <dbReference type="ARBA" id="ARBA00010790"/>
    </source>
</evidence>
<comment type="caution">
    <text evidence="4">The sequence shown here is derived from an EMBL/GenBank/DDBJ whole genome shotgun (WGS) entry which is preliminary data.</text>
</comment>
<keyword evidence="2" id="KW-0520">NAD</keyword>
<feature type="non-terminal residue" evidence="4">
    <location>
        <position position="1"/>
    </location>
</feature>
<evidence type="ECO:0000259" key="3">
    <source>
        <dbReference type="Pfam" id="PF05199"/>
    </source>
</evidence>
<name>A0A6L3NAY2_9BURK</name>
<accession>A0A6L3NAY2</accession>
<protein>
    <recommendedName>
        <fullName evidence="3">Glucose-methanol-choline oxidoreductase C-terminal domain-containing protein</fullName>
    </recommendedName>
</protein>
<dbReference type="InterPro" id="IPR012132">
    <property type="entry name" value="GMC_OxRdtase"/>
</dbReference>
<dbReference type="SUPFAM" id="SSF51905">
    <property type="entry name" value="FAD/NAD(P)-binding domain"/>
    <property type="match status" value="1"/>
</dbReference>
<dbReference type="PANTHER" id="PTHR11552">
    <property type="entry name" value="GLUCOSE-METHANOL-CHOLINE GMC OXIDOREDUCTASE"/>
    <property type="match status" value="1"/>
</dbReference>
<dbReference type="AlphaFoldDB" id="A0A6L3NAY2"/>
<reference evidence="4 5" key="1">
    <citation type="submission" date="2019-09" db="EMBL/GenBank/DDBJ databases">
        <title>Draft genome sequences of 48 bacterial type strains from the CCUG.</title>
        <authorList>
            <person name="Tunovic T."/>
            <person name="Pineiro-Iglesias B."/>
            <person name="Unosson C."/>
            <person name="Inganas E."/>
            <person name="Ohlen M."/>
            <person name="Cardew S."/>
            <person name="Jensie-Markopoulos S."/>
            <person name="Salva-Serra F."/>
            <person name="Jaen-Luchoro D."/>
            <person name="Karlsson R."/>
            <person name="Svensson-Stadler L."/>
            <person name="Chun J."/>
            <person name="Moore E."/>
        </authorList>
    </citation>
    <scope>NUCLEOTIDE SEQUENCE [LARGE SCALE GENOMIC DNA]</scope>
    <source>
        <strain evidence="4 5">CCUG 65687</strain>
    </source>
</reference>
<sequence>HLCGSCAMGPDAATSVVDAALRVHGLQALRIVDASVFPNITSVEYVVRTLNSLSAMSFMLR</sequence>
<dbReference type="Pfam" id="PF05199">
    <property type="entry name" value="GMC_oxred_C"/>
    <property type="match status" value="1"/>
</dbReference>
<proteinExistence type="inferred from homology"/>
<dbReference type="PANTHER" id="PTHR11552:SF147">
    <property type="entry name" value="CHOLINE DEHYDROGENASE, MITOCHONDRIAL"/>
    <property type="match status" value="1"/>
</dbReference>
<dbReference type="InterPro" id="IPR036188">
    <property type="entry name" value="FAD/NAD-bd_sf"/>
</dbReference>
<feature type="domain" description="Glucose-methanol-choline oxidoreductase C-terminal" evidence="3">
    <location>
        <begin position="1"/>
        <end position="45"/>
    </location>
</feature>